<keyword evidence="1" id="KW-0540">Nuclease</keyword>
<accession>A0AA95MRJ9</accession>
<keyword evidence="1" id="KW-0378">Hydrolase</keyword>
<dbReference type="SMART" id="SM00849">
    <property type="entry name" value="Lactamase_B"/>
    <property type="match status" value="1"/>
</dbReference>
<evidence type="ECO:0000313" key="5">
    <source>
        <dbReference type="Proteomes" id="UP001178288"/>
    </source>
</evidence>
<dbReference type="PANTHER" id="PTHR43694">
    <property type="entry name" value="RIBONUCLEASE J"/>
    <property type="match status" value="1"/>
</dbReference>
<gene>
    <name evidence="4" type="ORF">QNH39_02095</name>
</gene>
<dbReference type="PANTHER" id="PTHR43694:SF1">
    <property type="entry name" value="RIBONUCLEASE J"/>
    <property type="match status" value="1"/>
</dbReference>
<dbReference type="RefSeq" id="WP_066095370.1">
    <property type="nucleotide sequence ID" value="NZ_CP126114.1"/>
</dbReference>
<dbReference type="InterPro" id="IPR001279">
    <property type="entry name" value="Metallo-B-lactamas"/>
</dbReference>
<feature type="domain" description="Metallo-beta-lactamase" evidence="3">
    <location>
        <begin position="20"/>
        <end position="229"/>
    </location>
</feature>
<evidence type="ECO:0000259" key="3">
    <source>
        <dbReference type="SMART" id="SM00849"/>
    </source>
</evidence>
<sequence length="469" mass="52860">MTKDLHHTNIRFWGGLKTIGGTVVSVEYKNSRVIFDFGLTYDPATNIFDGQIKRRSRGMVRDNLRLNLIPPIDGLYAAESLGSYQRDLIPAEEYGQETAVIISHLHLDHIGAMGLIAPSIPVYVTKESHELYQALEVIGEGVPGIRDYQFCDYGVSFSIGEIKITPIQVDHDILGACAYHIQTPDGVILYTGDLRMHGKHPEQIDHFINEVNRLGLDAMIMEGTTLGSVEEMREAIMGNPIIPEGMTTEGNIPEKMSDRLKETKGLGIFNVYHRNLDRLTGIIKAAQDSSRKAVFEPETAYLLDKLTNEHDFLVYKSIETIFEEQAGTLPEWKLNLFNKHDTIRAEMINNSPGEYYLQNTYENVLELFDINVSEGIYIHSNGVPLGDFDPAYENLKKILTKLKVDYVYIGAGGHAIPSHLKYIVDRINPKILIPLHSFNPERLKPKSGMQMLVDYGVDYVLKDHQITAN</sequence>
<proteinExistence type="predicted"/>
<reference evidence="4" key="1">
    <citation type="submission" date="2023-05" db="EMBL/GenBank/DDBJ databases">
        <title>Comparative genomics of Bacillaceae isolates and their secondary metabolite potential.</title>
        <authorList>
            <person name="Song L."/>
            <person name="Nielsen L.J."/>
            <person name="Mohite O."/>
            <person name="Xu X."/>
            <person name="Weber T."/>
            <person name="Kovacs A.T."/>
        </authorList>
    </citation>
    <scope>NUCLEOTIDE SEQUENCE</scope>
    <source>
        <strain evidence="4">XLM17</strain>
    </source>
</reference>
<keyword evidence="5" id="KW-1185">Reference proteome</keyword>
<dbReference type="CDD" id="cd07732">
    <property type="entry name" value="metallo-hydrolase-like_MBL-fold"/>
    <property type="match status" value="1"/>
</dbReference>
<dbReference type="InterPro" id="IPR036866">
    <property type="entry name" value="RibonucZ/Hydroxyglut_hydro"/>
</dbReference>
<dbReference type="GO" id="GO:0003723">
    <property type="term" value="F:RNA binding"/>
    <property type="evidence" value="ECO:0007669"/>
    <property type="project" value="UniProtKB-KW"/>
</dbReference>
<name>A0AA95MRJ9_9BACI</name>
<evidence type="ECO:0000313" key="4">
    <source>
        <dbReference type="EMBL" id="WHY86693.1"/>
    </source>
</evidence>
<protein>
    <submittedName>
        <fullName evidence="4">MBL fold metallo-hydrolase</fullName>
    </submittedName>
</protein>
<dbReference type="EMBL" id="CP126114">
    <property type="protein sequence ID" value="WHY86693.1"/>
    <property type="molecule type" value="Genomic_DNA"/>
</dbReference>
<dbReference type="Proteomes" id="UP001178288">
    <property type="component" value="Chromosome"/>
</dbReference>
<evidence type="ECO:0000256" key="2">
    <source>
        <dbReference type="ARBA" id="ARBA00022884"/>
    </source>
</evidence>
<keyword evidence="2" id="KW-0694">RNA-binding</keyword>
<dbReference type="KEGG" id="nnv:QNH39_02095"/>
<dbReference type="Pfam" id="PF12706">
    <property type="entry name" value="Lactamase_B_2"/>
    <property type="match status" value="1"/>
</dbReference>
<keyword evidence="1" id="KW-0269">Exonuclease</keyword>
<dbReference type="AlphaFoldDB" id="A0AA95MRJ9"/>
<dbReference type="GO" id="GO:0004527">
    <property type="term" value="F:exonuclease activity"/>
    <property type="evidence" value="ECO:0007669"/>
    <property type="project" value="UniProtKB-KW"/>
</dbReference>
<dbReference type="SUPFAM" id="SSF56281">
    <property type="entry name" value="Metallo-hydrolase/oxidoreductase"/>
    <property type="match status" value="1"/>
</dbReference>
<dbReference type="Gene3D" id="3.60.15.10">
    <property type="entry name" value="Ribonuclease Z/Hydroxyacylglutathione hydrolase-like"/>
    <property type="match status" value="1"/>
</dbReference>
<organism evidence="4 5">
    <name type="scientific">Neobacillus novalis</name>
    <dbReference type="NCBI Taxonomy" id="220687"/>
    <lineage>
        <taxon>Bacteria</taxon>
        <taxon>Bacillati</taxon>
        <taxon>Bacillota</taxon>
        <taxon>Bacilli</taxon>
        <taxon>Bacillales</taxon>
        <taxon>Bacillaceae</taxon>
        <taxon>Neobacillus</taxon>
    </lineage>
</organism>
<dbReference type="Gene3D" id="3.40.50.10710">
    <property type="entry name" value="Metallo-hydrolase/oxidoreductase"/>
    <property type="match status" value="1"/>
</dbReference>
<dbReference type="InterPro" id="IPR042173">
    <property type="entry name" value="RNase_J_2"/>
</dbReference>
<evidence type="ECO:0000256" key="1">
    <source>
        <dbReference type="ARBA" id="ARBA00022839"/>
    </source>
</evidence>